<keyword evidence="4 8" id="KW-0812">Transmembrane</keyword>
<feature type="transmembrane region" description="Helical" evidence="8">
    <location>
        <begin position="70"/>
        <end position="97"/>
    </location>
</feature>
<dbReference type="CDD" id="cd16015">
    <property type="entry name" value="LTA_synthase"/>
    <property type="match status" value="1"/>
</dbReference>
<feature type="transmembrane region" description="Helical" evidence="8">
    <location>
        <begin position="21"/>
        <end position="50"/>
    </location>
</feature>
<sequence>MVSGTRGPSADRRERRSGGALRVLGAVAAVAGLVMLASSAWITAVFGSITTQQFLDVVEGRTQLDGGGPGLLVSFLLVCLLAPVLAVAGAVGAAVALRGRERVEPHAEPPRRRRGALLAPTAGVLVLVLGAGLLLDRVQFWPYLEAARFDGSVAEYYVAGQTLPAPEQRPATNLIMIYLESFEQAYESPEIMGEDLLGPLTDATEEWMRWDALQQQPGTGWTIAGIVASQCGIPLKNEALDSGSVDKNALGEAEERFLPGAVCLGAVLEHHGYRSVFLGGADSRFAGKGKFLEQHGYDAVLDRREWQRRGESDFNPWGLSDHRLLQNARLELAALRGQDQPYNLTLLTVDSHDPGLVGPACEQGDDGPARAAVRCTADEVAGFLTDIEREGVLDDTAVVVMGDHLAMVGATSELADELRDAPRGVFHRVTTPLDVEPVPGPIDHFSILPTTLELLGLPVPGGRLGLGRSAVTPAEGRPPAPVDSPPSLYALPPEQRRLVLEAPSSAFYARLWNPESAVAGSGR</sequence>
<evidence type="ECO:0000256" key="1">
    <source>
        <dbReference type="ARBA" id="ARBA00004651"/>
    </source>
</evidence>
<keyword evidence="3" id="KW-1003">Cell membrane</keyword>
<reference evidence="10" key="1">
    <citation type="submission" date="2022-11" db="EMBL/GenBank/DDBJ databases">
        <title>Description of Microcella daejonensis nov. sp, isolated from riverside soil.</title>
        <authorList>
            <person name="Molina K.M."/>
            <person name="Kim S.B."/>
        </authorList>
    </citation>
    <scope>NUCLEOTIDE SEQUENCE</scope>
    <source>
        <strain evidence="10">MMS21-STM12</strain>
    </source>
</reference>
<dbReference type="SUPFAM" id="SSF53649">
    <property type="entry name" value="Alkaline phosphatase-like"/>
    <property type="match status" value="1"/>
</dbReference>
<name>A0A9E8MLR4_9MICO</name>
<evidence type="ECO:0000256" key="2">
    <source>
        <dbReference type="ARBA" id="ARBA00004936"/>
    </source>
</evidence>
<evidence type="ECO:0000313" key="11">
    <source>
        <dbReference type="Proteomes" id="UP001164706"/>
    </source>
</evidence>
<keyword evidence="11" id="KW-1185">Reference proteome</keyword>
<dbReference type="GO" id="GO:0016787">
    <property type="term" value="F:hydrolase activity"/>
    <property type="evidence" value="ECO:0007669"/>
    <property type="project" value="UniProtKB-KW"/>
</dbReference>
<feature type="region of interest" description="Disordered" evidence="7">
    <location>
        <begin position="468"/>
        <end position="489"/>
    </location>
</feature>
<keyword evidence="5 8" id="KW-1133">Transmembrane helix</keyword>
<dbReference type="AlphaFoldDB" id="A0A9E8MLR4"/>
<evidence type="ECO:0000256" key="3">
    <source>
        <dbReference type="ARBA" id="ARBA00022475"/>
    </source>
</evidence>
<dbReference type="PANTHER" id="PTHR47371:SF3">
    <property type="entry name" value="PHOSPHOGLYCEROL TRANSFERASE I"/>
    <property type="match status" value="1"/>
</dbReference>
<evidence type="ECO:0000256" key="8">
    <source>
        <dbReference type="SAM" id="Phobius"/>
    </source>
</evidence>
<evidence type="ECO:0000256" key="6">
    <source>
        <dbReference type="ARBA" id="ARBA00023136"/>
    </source>
</evidence>
<evidence type="ECO:0000259" key="9">
    <source>
        <dbReference type="Pfam" id="PF00884"/>
    </source>
</evidence>
<dbReference type="Pfam" id="PF00884">
    <property type="entry name" value="Sulfatase"/>
    <property type="match status" value="1"/>
</dbReference>
<dbReference type="GO" id="GO:0005886">
    <property type="term" value="C:plasma membrane"/>
    <property type="evidence" value="ECO:0007669"/>
    <property type="project" value="UniProtKB-SubCell"/>
</dbReference>
<feature type="transmembrane region" description="Helical" evidence="8">
    <location>
        <begin position="117"/>
        <end position="135"/>
    </location>
</feature>
<dbReference type="EMBL" id="CP113089">
    <property type="protein sequence ID" value="WAB81851.1"/>
    <property type="molecule type" value="Genomic_DNA"/>
</dbReference>
<dbReference type="KEGG" id="mdb:OVN18_02190"/>
<evidence type="ECO:0000256" key="4">
    <source>
        <dbReference type="ARBA" id="ARBA00022692"/>
    </source>
</evidence>
<accession>A0A9E8MLR4</accession>
<protein>
    <submittedName>
        <fullName evidence="10">Sulfatase-like hydrolase/transferase</fullName>
    </submittedName>
</protein>
<dbReference type="InterPro" id="IPR050448">
    <property type="entry name" value="OpgB/LTA_synthase_biosynth"/>
</dbReference>
<dbReference type="PANTHER" id="PTHR47371">
    <property type="entry name" value="LIPOTEICHOIC ACID SYNTHASE"/>
    <property type="match status" value="1"/>
</dbReference>
<keyword evidence="10" id="KW-0378">Hydrolase</keyword>
<evidence type="ECO:0000256" key="7">
    <source>
        <dbReference type="SAM" id="MobiDB-lite"/>
    </source>
</evidence>
<proteinExistence type="predicted"/>
<evidence type="ECO:0000256" key="5">
    <source>
        <dbReference type="ARBA" id="ARBA00022989"/>
    </source>
</evidence>
<comment type="pathway">
    <text evidence="2">Cell wall biogenesis; lipoteichoic acid biosynthesis.</text>
</comment>
<comment type="subcellular location">
    <subcellularLocation>
        <location evidence="1">Cell membrane</location>
        <topology evidence="1">Multi-pass membrane protein</topology>
    </subcellularLocation>
</comment>
<gene>
    <name evidence="10" type="ORF">OVN18_02190</name>
</gene>
<dbReference type="Proteomes" id="UP001164706">
    <property type="component" value="Chromosome"/>
</dbReference>
<dbReference type="Gene3D" id="3.40.720.10">
    <property type="entry name" value="Alkaline Phosphatase, subunit A"/>
    <property type="match status" value="1"/>
</dbReference>
<dbReference type="RefSeq" id="WP_267781641.1">
    <property type="nucleotide sequence ID" value="NZ_CP113089.1"/>
</dbReference>
<evidence type="ECO:0000313" key="10">
    <source>
        <dbReference type="EMBL" id="WAB81851.1"/>
    </source>
</evidence>
<organism evidence="10 11">
    <name type="scientific">Microcella daejeonensis</name>
    <dbReference type="NCBI Taxonomy" id="2994971"/>
    <lineage>
        <taxon>Bacteria</taxon>
        <taxon>Bacillati</taxon>
        <taxon>Actinomycetota</taxon>
        <taxon>Actinomycetes</taxon>
        <taxon>Micrococcales</taxon>
        <taxon>Microbacteriaceae</taxon>
        <taxon>Microcella</taxon>
    </lineage>
</organism>
<dbReference type="InterPro" id="IPR017850">
    <property type="entry name" value="Alkaline_phosphatase_core_sf"/>
</dbReference>
<keyword evidence="6 8" id="KW-0472">Membrane</keyword>
<feature type="domain" description="Sulfatase N-terminal" evidence="9">
    <location>
        <begin position="262"/>
        <end position="425"/>
    </location>
</feature>
<dbReference type="InterPro" id="IPR000917">
    <property type="entry name" value="Sulfatase_N"/>
</dbReference>